<organism evidence="3 4">
    <name type="scientific">Fructobacillus ficulneus</name>
    <dbReference type="NCBI Taxonomy" id="157463"/>
    <lineage>
        <taxon>Bacteria</taxon>
        <taxon>Bacillati</taxon>
        <taxon>Bacillota</taxon>
        <taxon>Bacilli</taxon>
        <taxon>Lactobacillales</taxon>
        <taxon>Lactobacillaceae</taxon>
        <taxon>Fructobacillus</taxon>
    </lineage>
</organism>
<keyword evidence="4" id="KW-1185">Reference proteome</keyword>
<gene>
    <name evidence="3" type="ORF">FFIC_260400</name>
</gene>
<evidence type="ECO:0008006" key="5">
    <source>
        <dbReference type="Google" id="ProtNLM"/>
    </source>
</evidence>
<name>A0A0K8MH84_9LACO</name>
<feature type="compositionally biased region" description="Polar residues" evidence="1">
    <location>
        <begin position="42"/>
        <end position="53"/>
    </location>
</feature>
<feature type="compositionally biased region" description="Basic and acidic residues" evidence="1">
    <location>
        <begin position="29"/>
        <end position="41"/>
    </location>
</feature>
<protein>
    <recommendedName>
        <fullName evidence="5">Yip1 domain-containing protein</fullName>
    </recommendedName>
</protein>
<feature type="transmembrane region" description="Helical" evidence="2">
    <location>
        <begin position="142"/>
        <end position="162"/>
    </location>
</feature>
<evidence type="ECO:0000256" key="2">
    <source>
        <dbReference type="SAM" id="Phobius"/>
    </source>
</evidence>
<dbReference type="STRING" id="157463.GCA_001047075_00839"/>
<feature type="transmembrane region" description="Helical" evidence="2">
    <location>
        <begin position="275"/>
        <end position="297"/>
    </location>
</feature>
<keyword evidence="2" id="KW-0812">Transmembrane</keyword>
<feature type="transmembrane region" description="Helical" evidence="2">
    <location>
        <begin position="309"/>
        <end position="331"/>
    </location>
</feature>
<sequence>MTSKREWQEYFELINERQPSEAETTAALERGEFQAEERHQEPQSPDRQNQSASADDVTYSRRQARQPETEPASENQAQPGFDSKQNDQVEPGQGQSTGHNAAAANASVEEFKKHAGNFFAWYKERVLHPTQYLEDEKPNKPFLFTSLALTLILSAASFWNIFRRFFTAGESAVKSTFGSYGTSQVQRVADKVLPSVFWNFLVIFAILFLAALAGLAIMTRNKVSFKDLFFKYLTWFPAASLFALAAFLYSFVASVPVSQLQSNPGAAGSSLGTSLFILTLLPLLGVGVTSLAAYYFIGKYQAQNEKFDYLWLQMFQIVVTAFVNYLGYVLIVSPMLKDFFSNLTSLFN</sequence>
<keyword evidence="2" id="KW-0472">Membrane</keyword>
<proteinExistence type="predicted"/>
<dbReference type="EMBL" id="DF968003">
    <property type="protein sequence ID" value="GAO99926.1"/>
    <property type="molecule type" value="Genomic_DNA"/>
</dbReference>
<dbReference type="OrthoDB" id="2237747at2"/>
<evidence type="ECO:0000313" key="3">
    <source>
        <dbReference type="EMBL" id="GAO99926.1"/>
    </source>
</evidence>
<accession>A0A0K8MH84</accession>
<evidence type="ECO:0000256" key="1">
    <source>
        <dbReference type="SAM" id="MobiDB-lite"/>
    </source>
</evidence>
<feature type="region of interest" description="Disordered" evidence="1">
    <location>
        <begin position="1"/>
        <end position="103"/>
    </location>
</feature>
<feature type="compositionally biased region" description="Basic and acidic residues" evidence="1">
    <location>
        <begin position="1"/>
        <end position="20"/>
    </location>
</feature>
<dbReference type="AlphaFoldDB" id="A0A0K8MH84"/>
<dbReference type="RefSeq" id="WP_061993289.1">
    <property type="nucleotide sequence ID" value="NZ_DF968003.1"/>
</dbReference>
<dbReference type="Proteomes" id="UP000253891">
    <property type="component" value="Unassembled WGS sequence"/>
</dbReference>
<evidence type="ECO:0000313" key="4">
    <source>
        <dbReference type="Proteomes" id="UP000253891"/>
    </source>
</evidence>
<feature type="transmembrane region" description="Helical" evidence="2">
    <location>
        <begin position="196"/>
        <end position="217"/>
    </location>
</feature>
<reference evidence="3 4" key="1">
    <citation type="journal article" date="2015" name="BMC Genomics">
        <title>Comparative genomics of Fructobacillus spp. and Leuconostoc spp. reveals niche-specific evolution of Fructobacillus spp.</title>
        <authorList>
            <person name="Endo A."/>
            <person name="Tanizawa Y."/>
            <person name="Tanaka N."/>
            <person name="Maeno S."/>
            <person name="Kumar H."/>
            <person name="Shiwa Y."/>
            <person name="Okada S."/>
            <person name="Yoshikawa H."/>
            <person name="Dicks L."/>
            <person name="Nakagawa J."/>
            <person name="Arita M."/>
        </authorList>
    </citation>
    <scope>NUCLEOTIDE SEQUENCE [LARGE SCALE GENOMIC DNA]</scope>
    <source>
        <strain evidence="3 4">JCM 12225</strain>
    </source>
</reference>
<feature type="transmembrane region" description="Helical" evidence="2">
    <location>
        <begin position="229"/>
        <end position="255"/>
    </location>
</feature>
<keyword evidence="2" id="KW-1133">Transmembrane helix</keyword>